<dbReference type="InterPro" id="IPR001387">
    <property type="entry name" value="Cro/C1-type_HTH"/>
</dbReference>
<dbReference type="EMBL" id="LROU01000029">
    <property type="protein sequence ID" value="KYF37821.1"/>
    <property type="molecule type" value="Genomic_DNA"/>
</dbReference>
<dbReference type="PROSITE" id="PS50943">
    <property type="entry name" value="HTH_CROC1"/>
    <property type="match status" value="1"/>
</dbReference>
<comment type="caution">
    <text evidence="1">The sequence shown here is derived from an EMBL/GenBank/DDBJ whole genome shotgun (WGS) entry which is preliminary data.</text>
</comment>
<organism evidence="1 2">
    <name type="scientific">Streptococcus mitis</name>
    <dbReference type="NCBI Taxonomy" id="28037"/>
    <lineage>
        <taxon>Bacteria</taxon>
        <taxon>Bacillati</taxon>
        <taxon>Bacillota</taxon>
        <taxon>Bacilli</taxon>
        <taxon>Lactobacillales</taxon>
        <taxon>Streptococcaceae</taxon>
        <taxon>Streptococcus</taxon>
        <taxon>Streptococcus mitis group</taxon>
    </lineage>
</organism>
<dbReference type="NCBIfam" id="TIGR02607">
    <property type="entry name" value="antidote_HigA"/>
    <property type="match status" value="1"/>
</dbReference>
<name>A0A150NWI0_STRMT</name>
<dbReference type="Proteomes" id="UP000075442">
    <property type="component" value="Unassembled WGS sequence"/>
</dbReference>
<evidence type="ECO:0000313" key="1">
    <source>
        <dbReference type="EMBL" id="KYF37821.1"/>
    </source>
</evidence>
<dbReference type="Pfam" id="PF01381">
    <property type="entry name" value="HTH_3"/>
    <property type="match status" value="1"/>
</dbReference>
<dbReference type="GO" id="GO:0003677">
    <property type="term" value="F:DNA binding"/>
    <property type="evidence" value="ECO:0007669"/>
    <property type="project" value="InterPro"/>
</dbReference>
<dbReference type="Gene3D" id="1.10.260.40">
    <property type="entry name" value="lambda repressor-like DNA-binding domains"/>
    <property type="match status" value="1"/>
</dbReference>
<dbReference type="PATRIC" id="fig|28037.235.peg.571"/>
<reference evidence="1 2" key="1">
    <citation type="submission" date="2016-01" db="EMBL/GenBank/DDBJ databases">
        <title>Highly variable Streptococcus oralis 1 are common among viridans streptococci isolated from primates.</title>
        <authorList>
            <person name="Denapaite D."/>
            <person name="Rieger M."/>
            <person name="Koendgen S."/>
            <person name="Brueckner R."/>
            <person name="Ochigava I."/>
            <person name="Kappeler P."/>
            <person name="Maetz-Rensing K."/>
            <person name="Leendertz F."/>
        </authorList>
    </citation>
    <scope>NUCLEOTIDE SEQUENCE [LARGE SCALE GENOMIC DNA]</scope>
    <source>
        <strain evidence="1 2">M3-1</strain>
    </source>
</reference>
<dbReference type="PANTHER" id="PTHR36924:SF1">
    <property type="entry name" value="ANTITOXIN HIGA-1"/>
    <property type="match status" value="1"/>
</dbReference>
<accession>A0A150NWI0</accession>
<proteinExistence type="predicted"/>
<protein>
    <submittedName>
        <fullName evidence="1">Plasmid maintenance system antidote protein</fullName>
    </submittedName>
</protein>
<dbReference type="InterPro" id="IPR013430">
    <property type="entry name" value="Toxin_antidote_HigA"/>
</dbReference>
<dbReference type="SMART" id="SM00530">
    <property type="entry name" value="HTH_XRE"/>
    <property type="match status" value="1"/>
</dbReference>
<dbReference type="SUPFAM" id="SSF47413">
    <property type="entry name" value="lambda repressor-like DNA-binding domains"/>
    <property type="match status" value="1"/>
</dbReference>
<dbReference type="InterPro" id="IPR010982">
    <property type="entry name" value="Lambda_DNA-bd_dom_sf"/>
</dbReference>
<evidence type="ECO:0000313" key="2">
    <source>
        <dbReference type="Proteomes" id="UP000075442"/>
    </source>
</evidence>
<dbReference type="PANTHER" id="PTHR36924">
    <property type="entry name" value="ANTITOXIN HIGA-1"/>
    <property type="match status" value="1"/>
</dbReference>
<dbReference type="AlphaFoldDB" id="A0A150NWI0"/>
<gene>
    <name evidence="1" type="ORF">SMIM3I_01704</name>
</gene>
<sequence length="90" mass="10335">MSNKIVEYKDLIAFHPGQYVEELIEDYNVTQKEFADRLGISEMKIGKLVNGEESISNDIARKLAEITNISMITWLNLQSIYDVKIAEIIE</sequence>
<dbReference type="CDD" id="cd00093">
    <property type="entry name" value="HTH_XRE"/>
    <property type="match status" value="1"/>
</dbReference>